<comment type="caution">
    <text evidence="1">The sequence shown here is derived from an EMBL/GenBank/DDBJ whole genome shotgun (WGS) entry which is preliminary data.</text>
</comment>
<evidence type="ECO:0000313" key="2">
    <source>
        <dbReference type="Proteomes" id="UP001346869"/>
    </source>
</evidence>
<sequence length="83" mass="9380">MMITQGALEDTKDRLSDGHGGHIVWCKSFVASYLPLPFLWSSNSVSSSYRFTRLHGYSLSRFGAHDAGDFFGHELFNFLKFVS</sequence>
<keyword evidence="2" id="KW-1185">Reference proteome</keyword>
<evidence type="ECO:0000313" key="1">
    <source>
        <dbReference type="EMBL" id="KAK5869890.1"/>
    </source>
</evidence>
<reference evidence="1 2" key="2">
    <citation type="journal article" date="2023" name="Mol. Biol. Evol.">
        <title>Genomics of Secondarily Temperate Adaptation in the Only Non-Antarctic Icefish.</title>
        <authorList>
            <person name="Rivera-Colon A.G."/>
            <person name="Rayamajhi N."/>
            <person name="Minhas B.F."/>
            <person name="Madrigal G."/>
            <person name="Bilyk K.T."/>
            <person name="Yoon V."/>
            <person name="Hune M."/>
            <person name="Gregory S."/>
            <person name="Cheng C.H.C."/>
            <person name="Catchen J.M."/>
        </authorList>
    </citation>
    <scope>NUCLEOTIDE SEQUENCE [LARGE SCALE GENOMIC DNA]</scope>
    <source>
        <strain evidence="1">JMC-PN-2008</strain>
    </source>
</reference>
<name>A0AAN7Y195_ELEMC</name>
<proteinExistence type="predicted"/>
<dbReference type="EMBL" id="JAUZQC010000006">
    <property type="protein sequence ID" value="KAK5869890.1"/>
    <property type="molecule type" value="Genomic_DNA"/>
</dbReference>
<dbReference type="Proteomes" id="UP001346869">
    <property type="component" value="Unassembled WGS sequence"/>
</dbReference>
<protein>
    <submittedName>
        <fullName evidence="1">Uncharacterized protein</fullName>
    </submittedName>
</protein>
<organism evidence="1 2">
    <name type="scientific">Eleginops maclovinus</name>
    <name type="common">Patagonian blennie</name>
    <name type="synonym">Eleginus maclovinus</name>
    <dbReference type="NCBI Taxonomy" id="56733"/>
    <lineage>
        <taxon>Eukaryota</taxon>
        <taxon>Metazoa</taxon>
        <taxon>Chordata</taxon>
        <taxon>Craniata</taxon>
        <taxon>Vertebrata</taxon>
        <taxon>Euteleostomi</taxon>
        <taxon>Actinopterygii</taxon>
        <taxon>Neopterygii</taxon>
        <taxon>Teleostei</taxon>
        <taxon>Neoteleostei</taxon>
        <taxon>Acanthomorphata</taxon>
        <taxon>Eupercaria</taxon>
        <taxon>Perciformes</taxon>
        <taxon>Notothenioidei</taxon>
        <taxon>Eleginopidae</taxon>
        <taxon>Eleginops</taxon>
    </lineage>
</organism>
<gene>
    <name evidence="1" type="ORF">PBY51_024573</name>
</gene>
<reference evidence="1 2" key="1">
    <citation type="journal article" date="2023" name="Genes (Basel)">
        <title>Chromosome-Level Genome Assembly and Circadian Gene Repertoire of the Patagonia Blennie Eleginops maclovinus-The Closest Ancestral Proxy of Antarctic Cryonotothenioids.</title>
        <authorList>
            <person name="Cheng C.C."/>
            <person name="Rivera-Colon A.G."/>
            <person name="Minhas B.F."/>
            <person name="Wilson L."/>
            <person name="Rayamajhi N."/>
            <person name="Vargas-Chacoff L."/>
            <person name="Catchen J.M."/>
        </authorList>
    </citation>
    <scope>NUCLEOTIDE SEQUENCE [LARGE SCALE GENOMIC DNA]</scope>
    <source>
        <strain evidence="1">JMC-PN-2008</strain>
    </source>
</reference>
<dbReference type="AlphaFoldDB" id="A0AAN7Y195"/>
<accession>A0AAN7Y195</accession>